<feature type="region of interest" description="Disordered" evidence="1">
    <location>
        <begin position="1"/>
        <end position="64"/>
    </location>
</feature>
<dbReference type="GeneID" id="92210666"/>
<feature type="region of interest" description="Disordered" evidence="1">
    <location>
        <begin position="80"/>
        <end position="112"/>
    </location>
</feature>
<feature type="domain" description="YMC020W-like alpha/beta hydrolase" evidence="2">
    <location>
        <begin position="315"/>
        <end position="658"/>
    </location>
</feature>
<keyword evidence="4" id="KW-1185">Reference proteome</keyword>
<feature type="compositionally biased region" description="Polar residues" evidence="1">
    <location>
        <begin position="34"/>
        <end position="50"/>
    </location>
</feature>
<dbReference type="Pfam" id="PF26147">
    <property type="entry name" value="AB_HYDROLASE_YMC0-YMC35"/>
    <property type="match status" value="1"/>
</dbReference>
<dbReference type="EMBL" id="OZ022411">
    <property type="protein sequence ID" value="CAK9441602.1"/>
    <property type="molecule type" value="Genomic_DNA"/>
</dbReference>
<name>A0ABP0ZSY8_9ASCO</name>
<dbReference type="InterPro" id="IPR058934">
    <property type="entry name" value="YMC020W-like"/>
</dbReference>
<dbReference type="RefSeq" id="XP_066832408.1">
    <property type="nucleotide sequence ID" value="XM_066975806.1"/>
</dbReference>
<gene>
    <name evidence="3" type="ORF">LODBEIA_P54700</name>
</gene>
<dbReference type="InterPro" id="IPR058933">
    <property type="entry name" value="YMC020W-like_ab_hydrolase"/>
</dbReference>
<organism evidence="3 4">
    <name type="scientific">Lodderomyces beijingensis</name>
    <dbReference type="NCBI Taxonomy" id="1775926"/>
    <lineage>
        <taxon>Eukaryota</taxon>
        <taxon>Fungi</taxon>
        <taxon>Dikarya</taxon>
        <taxon>Ascomycota</taxon>
        <taxon>Saccharomycotina</taxon>
        <taxon>Pichiomycetes</taxon>
        <taxon>Debaryomycetaceae</taxon>
        <taxon>Candida/Lodderomyces clade</taxon>
        <taxon>Lodderomyces</taxon>
    </lineage>
</organism>
<proteinExistence type="predicted"/>
<dbReference type="PANTHER" id="PTHR47349">
    <property type="entry name" value="CHROMOSOME 8, WHOLE GENOME SHOTGUN SEQUENCE"/>
    <property type="match status" value="1"/>
</dbReference>
<accession>A0ABP0ZSY8</accession>
<evidence type="ECO:0000313" key="4">
    <source>
        <dbReference type="Proteomes" id="UP001497383"/>
    </source>
</evidence>
<dbReference type="PANTHER" id="PTHR47349:SF1">
    <property type="entry name" value="AER328WP"/>
    <property type="match status" value="1"/>
</dbReference>
<evidence type="ECO:0000259" key="2">
    <source>
        <dbReference type="Pfam" id="PF26147"/>
    </source>
</evidence>
<sequence length="763" mass="86272">MSLHNGDQQQQQPLLIPNLPRERSLAPFKHSRNATRSNSPTKSAPLQSSPRRAITPPTANNGFLTQTNYQQFSVFSAWSNKQKPGNETRNNGENGSSDDAADPRTPSPPVASQLIQRDESKLNLKLPAGGGGDCGGGNNNSSSWYSYYSSILFPRNESLLRIEDIPLLSPERPASPKESTNSDFSQAVNSEQSWFGWLFSHNPFASAAKVEDGLTEMETTNEAYKSAKSAIEGAKDECHYVYYSGDGFKTFELAVFGTMSEQTPVHVYSRKDRPVSPNELFEKSLRRSSSVSVNELAALNEPPPLEASRSPRVVPTFEENYRESTLKTKLRIFSKDVVCGIKTEHHLYRKPSVHIKKTVDKLKRITIIGVHNFLPTKMVRALIGESTGTSIHYARRAARAVKSWLAHNGAEYESEYSIRTIAIDGQGKSHNCVEKSVELLANWKTVFEQSDFIFFVSYSTSVPIAVNIFARLFQKIPHLKHNQKKKMALLSMSGNFLGPVPSHIFKIVYRAYTQTENEIVRESFELERKDSHLAEQLHESMQFLVAQNVRFVFTSDLDEAFFIPLYSSWGLQFQHPNIHRNMFQHNNDASVSFISSTFKLICMMKNLGQTSDYNIIKELGDKLDVAAKNRLSRMMIYEEEEVYFEALNFALGSTSLNHKRDLKIVYPRILTKPSSSSSSTSATASSADSLSPAELQLNFQNVLPWTMRGLLQDLVQYQHIDVYARLRELIRQFDEWKPTSKPHRDVKYCLDALTDFDLAELVQ</sequence>
<evidence type="ECO:0000313" key="3">
    <source>
        <dbReference type="EMBL" id="CAK9441602.1"/>
    </source>
</evidence>
<reference evidence="3 4" key="1">
    <citation type="submission" date="2024-03" db="EMBL/GenBank/DDBJ databases">
        <authorList>
            <person name="Brejova B."/>
        </authorList>
    </citation>
    <scope>NUCLEOTIDE SEQUENCE [LARGE SCALE GENOMIC DNA]</scope>
    <source>
        <strain evidence="3 4">CBS 14171</strain>
    </source>
</reference>
<dbReference type="Proteomes" id="UP001497383">
    <property type="component" value="Chromosome 7"/>
</dbReference>
<feature type="compositionally biased region" description="Polar residues" evidence="1">
    <location>
        <begin position="80"/>
        <end position="97"/>
    </location>
</feature>
<evidence type="ECO:0000256" key="1">
    <source>
        <dbReference type="SAM" id="MobiDB-lite"/>
    </source>
</evidence>
<protein>
    <recommendedName>
        <fullName evidence="2">YMC020W-like alpha/beta hydrolase domain-containing protein</fullName>
    </recommendedName>
</protein>